<keyword evidence="3" id="KW-1185">Reference proteome</keyword>
<proteinExistence type="predicted"/>
<feature type="compositionally biased region" description="Low complexity" evidence="1">
    <location>
        <begin position="159"/>
        <end position="172"/>
    </location>
</feature>
<dbReference type="AlphaFoldDB" id="A0A919UDK5"/>
<protein>
    <submittedName>
        <fullName evidence="2">Uncharacterized protein</fullName>
    </submittedName>
</protein>
<feature type="compositionally biased region" description="Polar residues" evidence="1">
    <location>
        <begin position="296"/>
        <end position="322"/>
    </location>
</feature>
<dbReference type="EMBL" id="BONQ01000077">
    <property type="protein sequence ID" value="GIG46738.1"/>
    <property type="molecule type" value="Genomic_DNA"/>
</dbReference>
<organism evidence="2 3">
    <name type="scientific">Dactylosporangium siamense</name>
    <dbReference type="NCBI Taxonomy" id="685454"/>
    <lineage>
        <taxon>Bacteria</taxon>
        <taxon>Bacillati</taxon>
        <taxon>Actinomycetota</taxon>
        <taxon>Actinomycetes</taxon>
        <taxon>Micromonosporales</taxon>
        <taxon>Micromonosporaceae</taxon>
        <taxon>Dactylosporangium</taxon>
    </lineage>
</organism>
<feature type="compositionally biased region" description="Basic and acidic residues" evidence="1">
    <location>
        <begin position="22"/>
        <end position="35"/>
    </location>
</feature>
<dbReference type="RefSeq" id="WP_203848504.1">
    <property type="nucleotide sequence ID" value="NZ_BONQ01000077.1"/>
</dbReference>
<feature type="region of interest" description="Disordered" evidence="1">
    <location>
        <begin position="1"/>
        <end position="369"/>
    </location>
</feature>
<gene>
    <name evidence="2" type="ORF">Dsi01nite_047790</name>
</gene>
<accession>A0A919UDK5</accession>
<reference evidence="2" key="1">
    <citation type="submission" date="2021-01" db="EMBL/GenBank/DDBJ databases">
        <title>Whole genome shotgun sequence of Dactylosporangium siamense NBRC 106093.</title>
        <authorList>
            <person name="Komaki H."/>
            <person name="Tamura T."/>
        </authorList>
    </citation>
    <scope>NUCLEOTIDE SEQUENCE</scope>
    <source>
        <strain evidence="2">NBRC 106093</strain>
    </source>
</reference>
<evidence type="ECO:0000313" key="3">
    <source>
        <dbReference type="Proteomes" id="UP000660611"/>
    </source>
</evidence>
<evidence type="ECO:0000256" key="1">
    <source>
        <dbReference type="SAM" id="MobiDB-lite"/>
    </source>
</evidence>
<comment type="caution">
    <text evidence="2">The sequence shown here is derived from an EMBL/GenBank/DDBJ whole genome shotgun (WGS) entry which is preliminary data.</text>
</comment>
<name>A0A919UDK5_9ACTN</name>
<dbReference type="Proteomes" id="UP000660611">
    <property type="component" value="Unassembled WGS sequence"/>
</dbReference>
<sequence>MAETVQETKPPEPPPKPPEVPKQTDQRAGGDRSDHTATTSQADAHKQTNHAARTEHAKATAPGDGSLQPSPEFQQKLDAHQAAKGSGPAPGDGSLRPTAEFQQKLDAHQQSKGNGPVPGDGSLQPSPEFQQKLDAHQAAKGSGEQGAAGERAAAHEHTSQAATAEHAKATATDNVGANNVGQPAGEHVQQPAGEQVKQPVAEPVGEQAKQPVVEPVSQPVAEQIKQPVGEHVNQPVAEQVRQPAGEHVQQPAGDHVNQPAGEQVKQPVQAAGDGLPSWAVPVGAQGDSTAGGPKQNGEQQTGTAENGGQKTGEQQTGSNDSLPSWVPRATAETGTGEQPGGAEVGDQPTATPRADAMRERQPENMPGPVWDRMCDGVAFNEQREPHYTERGGANEVTLGNGKRVDSYVPGEEIVSRKFTQLDQVSPATAVGYVREVANKYSPAEVVADTEGNRAKLPDQVGQRLDGVMVLEIPPQNSGTIPDVVIATALTSGVRIKDSNGNWFV</sequence>
<feature type="compositionally biased region" description="Pro residues" evidence="1">
    <location>
        <begin position="11"/>
        <end position="20"/>
    </location>
</feature>
<evidence type="ECO:0000313" key="2">
    <source>
        <dbReference type="EMBL" id="GIG46738.1"/>
    </source>
</evidence>